<dbReference type="EMBL" id="FTNO01000005">
    <property type="protein sequence ID" value="SIR81519.1"/>
    <property type="molecule type" value="Genomic_DNA"/>
</dbReference>
<keyword evidence="1" id="KW-0812">Transmembrane</keyword>
<accession>A0A1N7E0C0</accession>
<reference evidence="3" key="1">
    <citation type="submission" date="2017-01" db="EMBL/GenBank/DDBJ databases">
        <authorList>
            <person name="Varghese N."/>
            <person name="Submissions S."/>
        </authorList>
    </citation>
    <scope>NUCLEOTIDE SEQUENCE [LARGE SCALE GENOMIC DNA]</scope>
    <source>
        <strain evidence="3">CGMCC 1.7737</strain>
    </source>
</reference>
<keyword evidence="1" id="KW-1133">Transmembrane helix</keyword>
<proteinExistence type="predicted"/>
<sequence length="147" mass="14529">MHVKAVGAGVLVELFAVAVGATLPLPPDVRITAALALLTVGLVGGYVAGRVADGNWRDGIRHGLFAGIVGGFALALVLGYTMATPGSEVGALWGLNYLIATSGIPTDLAAVYDQQLGILFPAIAGLLVAIEGAVAGGAAGSVSVEPP</sequence>
<evidence type="ECO:0000256" key="1">
    <source>
        <dbReference type="SAM" id="Phobius"/>
    </source>
</evidence>
<dbReference type="RefSeq" id="WP_076431761.1">
    <property type="nucleotide sequence ID" value="NZ_FTNO01000005.1"/>
</dbReference>
<protein>
    <submittedName>
        <fullName evidence="2">Uncharacterized protein</fullName>
    </submittedName>
</protein>
<feature type="transmembrane region" description="Helical" evidence="1">
    <location>
        <begin position="64"/>
        <end position="83"/>
    </location>
</feature>
<keyword evidence="1" id="KW-0472">Membrane</keyword>
<evidence type="ECO:0000313" key="2">
    <source>
        <dbReference type="EMBL" id="SIR81519.1"/>
    </source>
</evidence>
<dbReference type="OrthoDB" id="380088at2157"/>
<name>A0A1N7E0C0_9EURY</name>
<keyword evidence="3" id="KW-1185">Reference proteome</keyword>
<organism evidence="2 3">
    <name type="scientific">Haladaptatus litoreus</name>
    <dbReference type="NCBI Taxonomy" id="553468"/>
    <lineage>
        <taxon>Archaea</taxon>
        <taxon>Methanobacteriati</taxon>
        <taxon>Methanobacteriota</taxon>
        <taxon>Stenosarchaea group</taxon>
        <taxon>Halobacteria</taxon>
        <taxon>Halobacteriales</taxon>
        <taxon>Haladaptataceae</taxon>
        <taxon>Haladaptatus</taxon>
    </lineage>
</organism>
<feature type="transmembrane region" description="Helical" evidence="1">
    <location>
        <begin position="118"/>
        <end position="139"/>
    </location>
</feature>
<dbReference type="AlphaFoldDB" id="A0A1N7E0C0"/>
<gene>
    <name evidence="2" type="ORF">SAMN05421858_3904</name>
</gene>
<evidence type="ECO:0000313" key="3">
    <source>
        <dbReference type="Proteomes" id="UP000186914"/>
    </source>
</evidence>
<feature type="transmembrane region" description="Helical" evidence="1">
    <location>
        <begin position="30"/>
        <end position="52"/>
    </location>
</feature>
<dbReference type="Proteomes" id="UP000186914">
    <property type="component" value="Unassembled WGS sequence"/>
</dbReference>
<feature type="transmembrane region" description="Helical" evidence="1">
    <location>
        <begin position="89"/>
        <end position="111"/>
    </location>
</feature>